<protein>
    <submittedName>
        <fullName evidence="3">cGMP-dependent protein kinase 1</fullName>
    </submittedName>
</protein>
<keyword evidence="1" id="KW-1071">Ligand-gated ion channel</keyword>
<dbReference type="GO" id="GO:0016301">
    <property type="term" value="F:kinase activity"/>
    <property type="evidence" value="ECO:0007669"/>
    <property type="project" value="UniProtKB-KW"/>
</dbReference>
<dbReference type="GO" id="GO:0005221">
    <property type="term" value="F:intracellularly cyclic nucleotide-activated monoatomic cation channel activity"/>
    <property type="evidence" value="ECO:0007669"/>
    <property type="project" value="InterPro"/>
</dbReference>
<keyword evidence="3" id="KW-0418">Kinase</keyword>
<dbReference type="GO" id="GO:0044877">
    <property type="term" value="F:protein-containing complex binding"/>
    <property type="evidence" value="ECO:0007669"/>
    <property type="project" value="TreeGrafter"/>
</dbReference>
<evidence type="ECO:0000313" key="4">
    <source>
        <dbReference type="Proteomes" id="UP000186817"/>
    </source>
</evidence>
<dbReference type="PANTHER" id="PTHR45638">
    <property type="entry name" value="CYCLIC NUCLEOTIDE-GATED CATION CHANNEL SUBUNIT A"/>
    <property type="match status" value="1"/>
</dbReference>
<evidence type="ECO:0000313" key="3">
    <source>
        <dbReference type="EMBL" id="OLP88135.1"/>
    </source>
</evidence>
<dbReference type="PROSITE" id="PS50042">
    <property type="entry name" value="CNMP_BINDING_3"/>
    <property type="match status" value="2"/>
</dbReference>
<sequence length="389" mass="43515">MEPECRRHGLPEHDRALLRKWDESMQSQSARRDFSRLLKKIILFEQASDDFRHSLCDAVVPVEYARGATVFKQGQAGEWMCILLSGRLEKTIVRNPSSPAIVIGEIAPGGICGDAGLLGVMELRSHSCRCSEDSSLLMLSRTDFFTLVDMTGGLDEYPLLKHLEKMQNLIGDTDAFLNLPFFAKFERDFVKHICEYLEPRLYYPGMAVMKEGEMGFEMFIVHAGKVEVLKGSKPVAELGGGVVLGDVAVFGSDKRRTATVKCLEPTMIYVLNGDVVHQTLELYPQTKKIHDHDYIARLLRFELEKVADEVENLENFYGKCHPMPLEDVRKSGGLRARPGCQVAGFPRSGRQLTKFHNPDLFSFSLVECTKGPNGLPGSARAEKQVSSIT</sequence>
<reference evidence="3 4" key="1">
    <citation type="submission" date="2016-02" db="EMBL/GenBank/DDBJ databases">
        <title>Genome analysis of coral dinoflagellate symbionts highlights evolutionary adaptations to a symbiotic lifestyle.</title>
        <authorList>
            <person name="Aranda M."/>
            <person name="Li Y."/>
            <person name="Liew Y.J."/>
            <person name="Baumgarten S."/>
            <person name="Simakov O."/>
            <person name="Wilson M."/>
            <person name="Piel J."/>
            <person name="Ashoor H."/>
            <person name="Bougouffa S."/>
            <person name="Bajic V.B."/>
            <person name="Ryu T."/>
            <person name="Ravasi T."/>
            <person name="Bayer T."/>
            <person name="Micklem G."/>
            <person name="Kim H."/>
            <person name="Bhak J."/>
            <person name="Lajeunesse T.C."/>
            <person name="Voolstra C.R."/>
        </authorList>
    </citation>
    <scope>NUCLEOTIDE SEQUENCE [LARGE SCALE GENOMIC DNA]</scope>
    <source>
        <strain evidence="3 4">CCMP2467</strain>
    </source>
</reference>
<dbReference type="Proteomes" id="UP000186817">
    <property type="component" value="Unassembled WGS sequence"/>
</dbReference>
<keyword evidence="1" id="KW-0813">Transport</keyword>
<dbReference type="InterPro" id="IPR050866">
    <property type="entry name" value="CNG_cation_channel"/>
</dbReference>
<feature type="domain" description="Cyclic nucleotide-binding" evidence="2">
    <location>
        <begin position="43"/>
        <end position="148"/>
    </location>
</feature>
<gene>
    <name evidence="3" type="primary">PRKG1</name>
    <name evidence="3" type="ORF">AK812_SmicGene30528</name>
</gene>
<keyword evidence="4" id="KW-1185">Reference proteome</keyword>
<organism evidence="3 4">
    <name type="scientific">Symbiodinium microadriaticum</name>
    <name type="common">Dinoflagellate</name>
    <name type="synonym">Zooxanthella microadriatica</name>
    <dbReference type="NCBI Taxonomy" id="2951"/>
    <lineage>
        <taxon>Eukaryota</taxon>
        <taxon>Sar</taxon>
        <taxon>Alveolata</taxon>
        <taxon>Dinophyceae</taxon>
        <taxon>Suessiales</taxon>
        <taxon>Symbiodiniaceae</taxon>
        <taxon>Symbiodinium</taxon>
    </lineage>
</organism>
<dbReference type="SMART" id="SM00100">
    <property type="entry name" value="cNMP"/>
    <property type="match status" value="2"/>
</dbReference>
<dbReference type="EMBL" id="LSRX01000827">
    <property type="protein sequence ID" value="OLP88135.1"/>
    <property type="molecule type" value="Genomic_DNA"/>
</dbReference>
<dbReference type="InterPro" id="IPR000595">
    <property type="entry name" value="cNMP-bd_dom"/>
</dbReference>
<proteinExistence type="predicted"/>
<dbReference type="CDD" id="cd00038">
    <property type="entry name" value="CAP_ED"/>
    <property type="match status" value="2"/>
</dbReference>
<dbReference type="InterPro" id="IPR014710">
    <property type="entry name" value="RmlC-like_jellyroll"/>
</dbReference>
<accession>A0A1Q9CYZ5</accession>
<dbReference type="Pfam" id="PF00027">
    <property type="entry name" value="cNMP_binding"/>
    <property type="match status" value="2"/>
</dbReference>
<name>A0A1Q9CYZ5_SYMMI</name>
<feature type="domain" description="Cyclic nucleotide-binding" evidence="2">
    <location>
        <begin position="181"/>
        <end position="297"/>
    </location>
</feature>
<evidence type="ECO:0000256" key="1">
    <source>
        <dbReference type="ARBA" id="ARBA00023286"/>
    </source>
</evidence>
<keyword evidence="1" id="KW-0406">Ion transport</keyword>
<dbReference type="PANTHER" id="PTHR45638:SF11">
    <property type="entry name" value="CYCLIC NUCLEOTIDE-GATED CATION CHANNEL SUBUNIT A"/>
    <property type="match status" value="1"/>
</dbReference>
<dbReference type="OrthoDB" id="411197at2759"/>
<dbReference type="InterPro" id="IPR018490">
    <property type="entry name" value="cNMP-bd_dom_sf"/>
</dbReference>
<evidence type="ECO:0000259" key="2">
    <source>
        <dbReference type="PROSITE" id="PS50042"/>
    </source>
</evidence>
<dbReference type="SUPFAM" id="SSF51206">
    <property type="entry name" value="cAMP-binding domain-like"/>
    <property type="match status" value="2"/>
</dbReference>
<comment type="caution">
    <text evidence="3">The sequence shown here is derived from an EMBL/GenBank/DDBJ whole genome shotgun (WGS) entry which is preliminary data.</text>
</comment>
<dbReference type="AlphaFoldDB" id="A0A1Q9CYZ5"/>
<dbReference type="Gene3D" id="2.60.120.10">
    <property type="entry name" value="Jelly Rolls"/>
    <property type="match status" value="2"/>
</dbReference>
<keyword evidence="3" id="KW-0808">Transferase</keyword>
<keyword evidence="1" id="KW-0407">Ion channel</keyword>